<evidence type="ECO:0000313" key="1">
    <source>
        <dbReference type="EMBL" id="GAH62544.1"/>
    </source>
</evidence>
<sequence>MLEMDRQFDFPTIEWWRKNIVYPNDSKRFLKEHLYEYYLGKYMICRMFGPGAIAEIGVRWGYSAFSFLRAAPQAAYTGFDMISGGYGGATISTFGHVGQLLRDNFPQAKVTLRHADTRQLQSLGGPYDFIHIDGNHSEGACHHDIEMATEACRVGGMVLIDDYVS</sequence>
<comment type="caution">
    <text evidence="1">The sequence shown here is derived from an EMBL/GenBank/DDBJ whole genome shotgun (WGS) entry which is preliminary data.</text>
</comment>
<dbReference type="AlphaFoldDB" id="X1I8Y0"/>
<evidence type="ECO:0008006" key="2">
    <source>
        <dbReference type="Google" id="ProtNLM"/>
    </source>
</evidence>
<dbReference type="EMBL" id="BARU01032944">
    <property type="protein sequence ID" value="GAH62544.1"/>
    <property type="molecule type" value="Genomic_DNA"/>
</dbReference>
<name>X1I8Y0_9ZZZZ</name>
<feature type="non-terminal residue" evidence="1">
    <location>
        <position position="165"/>
    </location>
</feature>
<dbReference type="Gene3D" id="3.40.50.150">
    <property type="entry name" value="Vaccinia Virus protein VP39"/>
    <property type="match status" value="1"/>
</dbReference>
<reference evidence="1" key="1">
    <citation type="journal article" date="2014" name="Front. Microbiol.">
        <title>High frequency of phylogenetically diverse reductive dehalogenase-homologous genes in deep subseafloor sedimentary metagenomes.</title>
        <authorList>
            <person name="Kawai M."/>
            <person name="Futagami T."/>
            <person name="Toyoda A."/>
            <person name="Takaki Y."/>
            <person name="Nishi S."/>
            <person name="Hori S."/>
            <person name="Arai W."/>
            <person name="Tsubouchi T."/>
            <person name="Morono Y."/>
            <person name="Uchiyama I."/>
            <person name="Ito T."/>
            <person name="Fujiyama A."/>
            <person name="Inagaki F."/>
            <person name="Takami H."/>
        </authorList>
    </citation>
    <scope>NUCLEOTIDE SEQUENCE</scope>
    <source>
        <strain evidence="1">Expedition CK06-06</strain>
    </source>
</reference>
<accession>X1I8Y0</accession>
<organism evidence="1">
    <name type="scientific">marine sediment metagenome</name>
    <dbReference type="NCBI Taxonomy" id="412755"/>
    <lineage>
        <taxon>unclassified sequences</taxon>
        <taxon>metagenomes</taxon>
        <taxon>ecological metagenomes</taxon>
    </lineage>
</organism>
<dbReference type="Pfam" id="PF13578">
    <property type="entry name" value="Methyltransf_24"/>
    <property type="match status" value="1"/>
</dbReference>
<protein>
    <recommendedName>
        <fullName evidence="2">Class I SAM-dependent methyltransferase</fullName>
    </recommendedName>
</protein>
<dbReference type="SUPFAM" id="SSF53335">
    <property type="entry name" value="S-adenosyl-L-methionine-dependent methyltransferases"/>
    <property type="match status" value="1"/>
</dbReference>
<dbReference type="InterPro" id="IPR029063">
    <property type="entry name" value="SAM-dependent_MTases_sf"/>
</dbReference>
<proteinExistence type="predicted"/>
<gene>
    <name evidence="1" type="ORF">S03H2_51885</name>
</gene>